<dbReference type="Proteomes" id="UP001515480">
    <property type="component" value="Unassembled WGS sequence"/>
</dbReference>
<evidence type="ECO:0000313" key="3">
    <source>
        <dbReference type="Proteomes" id="UP001515480"/>
    </source>
</evidence>
<organism evidence="2 3">
    <name type="scientific">Prymnesium parvum</name>
    <name type="common">Toxic golden alga</name>
    <dbReference type="NCBI Taxonomy" id="97485"/>
    <lineage>
        <taxon>Eukaryota</taxon>
        <taxon>Haptista</taxon>
        <taxon>Haptophyta</taxon>
        <taxon>Prymnesiophyceae</taxon>
        <taxon>Prymnesiales</taxon>
        <taxon>Prymnesiaceae</taxon>
        <taxon>Prymnesium</taxon>
    </lineage>
</organism>
<comment type="caution">
    <text evidence="2">The sequence shown here is derived from an EMBL/GenBank/DDBJ whole genome shotgun (WGS) entry which is preliminary data.</text>
</comment>
<sequence>MRLLWLLIALALSSLCFTVSLCSGRHRWSAVSASKEPTVPRLAGAMDPDLIRLRADAPQRAVTFADEELELEPFSGLRLPRFWQPETGIDLDARMPLVDGEPTLLVLFASYRDFQCRESLASAFARASHPFRIRAAVVDQVADADIRCDAPHLPCSTDSSQPLCVHASRIRLFRIDAQRGAGPTFARHIGHRMYRGEAFVFQVDSHVEFVQDWDVDIIDQWRAARNEYAVLSTYMTDLQGSIDPKTNRSLRTTRPIMCNSMFEGGSLAYLRHGTQPEEAPVVKDEPMLQPFWAAGLSFSRGHFVSRVPYDCCLPMVFQGEEISMGVRAWTHGYDHYAPIRSVVFHEYMVYSKRRQSHSVPLFWENKAAGSEQAKAQAYRRLVSVIGMTKTGTPSKDEDPSLYQPGGLLQYASRYGVGATRPVSLFYQLFMIDVVHHRSEKLCGFVRSASLHRLFQKHLRKDGRGIDVSSVNINEVHAQILSNRVDTIVGPLVDDKMLFGLEGNALVQARQLEESNVLVDPSVFLRHGDATYDCSNKSAVPLRIRGDNGSVNWRAKLVKHLAPSAGLIASFSKQKTAPTIFCAVFSTRETQGQAIALVRSWLARCDGATIFSRVPLGPLPVAKSLYKASSSPQWPQMRSVILRVRAAFRSRFDYFLFGTDRTYIMVPVLRAYLGSADLSSKQAANNSLFLGRRLAFEGNRARSFNSVSAGFVLNAKALDAAYAARYQAGCEPGLEMPGDLTLGDCLRLEGVVAIDTRDDAGAERFNPFPPDVHFAHQRTETDWYSRYSPDLRDGAEGCSRSAISFGELDADAIPELDGLVQQASCPRTPTTEQS</sequence>
<dbReference type="EMBL" id="JBGBPQ010000019">
    <property type="protein sequence ID" value="KAL1504579.1"/>
    <property type="molecule type" value="Genomic_DNA"/>
</dbReference>
<evidence type="ECO:0000256" key="1">
    <source>
        <dbReference type="SAM" id="SignalP"/>
    </source>
</evidence>
<dbReference type="Pfam" id="PF11397">
    <property type="entry name" value="GlcNAc"/>
    <property type="match status" value="1"/>
</dbReference>
<gene>
    <name evidence="2" type="ORF">AB1Y20_008364</name>
</gene>
<dbReference type="PANTHER" id="PTHR34496">
    <property type="entry name" value="GLCNAC TRANSFERASE-RELATED"/>
    <property type="match status" value="1"/>
</dbReference>
<dbReference type="Gene3D" id="3.90.550.50">
    <property type="match status" value="1"/>
</dbReference>
<evidence type="ECO:0000313" key="2">
    <source>
        <dbReference type="EMBL" id="KAL1504579.1"/>
    </source>
</evidence>
<keyword evidence="1" id="KW-0732">Signal</keyword>
<feature type="signal peptide" evidence="1">
    <location>
        <begin position="1"/>
        <end position="18"/>
    </location>
</feature>
<keyword evidence="3" id="KW-1185">Reference proteome</keyword>
<accession>A0AB34ISX8</accession>
<dbReference type="Gene3D" id="3.90.550.10">
    <property type="entry name" value="Spore Coat Polysaccharide Biosynthesis Protein SpsA, Chain A"/>
    <property type="match status" value="1"/>
</dbReference>
<reference evidence="2 3" key="1">
    <citation type="journal article" date="2024" name="Science">
        <title>Giant polyketide synthase enzymes in the biosynthesis of giant marine polyether toxins.</title>
        <authorList>
            <person name="Fallon T.R."/>
            <person name="Shende V.V."/>
            <person name="Wierzbicki I.H."/>
            <person name="Pendleton A.L."/>
            <person name="Watervoot N.F."/>
            <person name="Auber R.P."/>
            <person name="Gonzalez D.J."/>
            <person name="Wisecaver J.H."/>
            <person name="Moore B.S."/>
        </authorList>
    </citation>
    <scope>NUCLEOTIDE SEQUENCE [LARGE SCALE GENOMIC DNA]</scope>
    <source>
        <strain evidence="2 3">12B1</strain>
    </source>
</reference>
<proteinExistence type="predicted"/>
<name>A0AB34ISX8_PRYPA</name>
<dbReference type="CDD" id="cd00761">
    <property type="entry name" value="Glyco_tranf_GTA_type"/>
    <property type="match status" value="1"/>
</dbReference>
<dbReference type="SUPFAM" id="SSF53448">
    <property type="entry name" value="Nucleotide-diphospho-sugar transferases"/>
    <property type="match status" value="1"/>
</dbReference>
<dbReference type="InterPro" id="IPR021067">
    <property type="entry name" value="Glycosyltransferase"/>
</dbReference>
<dbReference type="PANTHER" id="PTHR34496:SF6">
    <property type="entry name" value="GLYCOSYLTRANSFERASE 2-LIKE DOMAIN-CONTAINING PROTEIN"/>
    <property type="match status" value="1"/>
</dbReference>
<feature type="chain" id="PRO_5044329071" evidence="1">
    <location>
        <begin position="19"/>
        <end position="833"/>
    </location>
</feature>
<dbReference type="AlphaFoldDB" id="A0AB34ISX8"/>
<dbReference type="InterPro" id="IPR029044">
    <property type="entry name" value="Nucleotide-diphossugar_trans"/>
</dbReference>
<protein>
    <submittedName>
        <fullName evidence="2">Uncharacterized protein</fullName>
    </submittedName>
</protein>